<evidence type="ECO:0000259" key="6">
    <source>
        <dbReference type="PROSITE" id="PS51352"/>
    </source>
</evidence>
<keyword evidence="3" id="KW-0249">Electron transport</keyword>
<evidence type="ECO:0000256" key="4">
    <source>
        <dbReference type="ARBA" id="ARBA00023157"/>
    </source>
</evidence>
<gene>
    <name evidence="7" type="ORF">QJS10_CPB13g01260</name>
</gene>
<keyword evidence="5" id="KW-0676">Redox-active center</keyword>
<accession>A0AAV9DFV4</accession>
<dbReference type="PANTHER" id="PTHR45663:SF21">
    <property type="entry name" value="THIOREDOXIN M3, CHLOROPLASTIC"/>
    <property type="match status" value="1"/>
</dbReference>
<reference evidence="7" key="2">
    <citation type="submission" date="2023-06" db="EMBL/GenBank/DDBJ databases">
        <authorList>
            <person name="Ma L."/>
            <person name="Liu K.-W."/>
            <person name="Li Z."/>
            <person name="Hsiao Y.-Y."/>
            <person name="Qi Y."/>
            <person name="Fu T."/>
            <person name="Tang G."/>
            <person name="Zhang D."/>
            <person name="Sun W.-H."/>
            <person name="Liu D.-K."/>
            <person name="Li Y."/>
            <person name="Chen G.-Z."/>
            <person name="Liu X.-D."/>
            <person name="Liao X.-Y."/>
            <person name="Jiang Y.-T."/>
            <person name="Yu X."/>
            <person name="Hao Y."/>
            <person name="Huang J."/>
            <person name="Zhao X.-W."/>
            <person name="Ke S."/>
            <person name="Chen Y.-Y."/>
            <person name="Wu W.-L."/>
            <person name="Hsu J.-L."/>
            <person name="Lin Y.-F."/>
            <person name="Huang M.-D."/>
            <person name="Li C.-Y."/>
            <person name="Huang L."/>
            <person name="Wang Z.-W."/>
            <person name="Zhao X."/>
            <person name="Zhong W.-Y."/>
            <person name="Peng D.-H."/>
            <person name="Ahmad S."/>
            <person name="Lan S."/>
            <person name="Zhang J.-S."/>
            <person name="Tsai W.-C."/>
            <person name="Van De Peer Y."/>
            <person name="Liu Z.-J."/>
        </authorList>
    </citation>
    <scope>NUCLEOTIDE SEQUENCE</scope>
    <source>
        <strain evidence="7">CP</strain>
        <tissue evidence="7">Leaves</tissue>
    </source>
</reference>
<feature type="domain" description="Thioredoxin" evidence="6">
    <location>
        <begin position="45"/>
        <end position="175"/>
    </location>
</feature>
<evidence type="ECO:0000256" key="1">
    <source>
        <dbReference type="ARBA" id="ARBA00022448"/>
    </source>
</evidence>
<evidence type="ECO:0000313" key="7">
    <source>
        <dbReference type="EMBL" id="KAK1300085.1"/>
    </source>
</evidence>
<keyword evidence="4" id="KW-1015">Disulfide bond</keyword>
<organism evidence="7 8">
    <name type="scientific">Acorus calamus</name>
    <name type="common">Sweet flag</name>
    <dbReference type="NCBI Taxonomy" id="4465"/>
    <lineage>
        <taxon>Eukaryota</taxon>
        <taxon>Viridiplantae</taxon>
        <taxon>Streptophyta</taxon>
        <taxon>Embryophyta</taxon>
        <taxon>Tracheophyta</taxon>
        <taxon>Spermatophyta</taxon>
        <taxon>Magnoliopsida</taxon>
        <taxon>Liliopsida</taxon>
        <taxon>Acoraceae</taxon>
        <taxon>Acorus</taxon>
    </lineage>
</organism>
<proteinExistence type="predicted"/>
<evidence type="ECO:0000313" key="8">
    <source>
        <dbReference type="Proteomes" id="UP001180020"/>
    </source>
</evidence>
<evidence type="ECO:0000256" key="2">
    <source>
        <dbReference type="ARBA" id="ARBA00022946"/>
    </source>
</evidence>
<dbReference type="CDD" id="cd02947">
    <property type="entry name" value="TRX_family"/>
    <property type="match status" value="1"/>
</dbReference>
<sequence length="175" mass="18994">MATSYRAPLGLTCDAPMANRTLTSHPLGFPKTHLRKGFLSRPGGPAGGQPAGRLAIFSSGIGVICSMHGKSSSAITVSSWKESVLKSEIPILVTFWASWCGPCRMVHQVIDEVSEEYAGRVSFHRINTDENPQIATEYGIVRIPTVLLFKNGEKQRFITGTMPKSVYVAAIEDSL</sequence>
<dbReference type="AlphaFoldDB" id="A0AAV9DFV4"/>
<dbReference type="PRINTS" id="PR00421">
    <property type="entry name" value="THIOREDOXIN"/>
</dbReference>
<name>A0AAV9DFV4_ACOCL</name>
<dbReference type="InterPro" id="IPR013766">
    <property type="entry name" value="Thioredoxin_domain"/>
</dbReference>
<dbReference type="PROSITE" id="PS00194">
    <property type="entry name" value="THIOREDOXIN_1"/>
    <property type="match status" value="1"/>
</dbReference>
<dbReference type="EMBL" id="JAUJYO010000013">
    <property type="protein sequence ID" value="KAK1300085.1"/>
    <property type="molecule type" value="Genomic_DNA"/>
</dbReference>
<evidence type="ECO:0000256" key="3">
    <source>
        <dbReference type="ARBA" id="ARBA00022982"/>
    </source>
</evidence>
<dbReference type="InterPro" id="IPR017937">
    <property type="entry name" value="Thioredoxin_CS"/>
</dbReference>
<dbReference type="PANTHER" id="PTHR45663">
    <property type="entry name" value="GEO12009P1"/>
    <property type="match status" value="1"/>
</dbReference>
<dbReference type="Gene3D" id="3.40.30.10">
    <property type="entry name" value="Glutaredoxin"/>
    <property type="match status" value="1"/>
</dbReference>
<dbReference type="Proteomes" id="UP001180020">
    <property type="component" value="Unassembled WGS sequence"/>
</dbReference>
<dbReference type="SUPFAM" id="SSF52833">
    <property type="entry name" value="Thioredoxin-like"/>
    <property type="match status" value="1"/>
</dbReference>
<dbReference type="NCBIfam" id="TIGR01068">
    <property type="entry name" value="thioredoxin"/>
    <property type="match status" value="1"/>
</dbReference>
<dbReference type="PROSITE" id="PS51352">
    <property type="entry name" value="THIOREDOXIN_2"/>
    <property type="match status" value="1"/>
</dbReference>
<dbReference type="FunFam" id="3.40.30.10:FF:000001">
    <property type="entry name" value="Thioredoxin"/>
    <property type="match status" value="1"/>
</dbReference>
<keyword evidence="2" id="KW-0809">Transit peptide</keyword>
<evidence type="ECO:0000256" key="5">
    <source>
        <dbReference type="ARBA" id="ARBA00023284"/>
    </source>
</evidence>
<keyword evidence="8" id="KW-1185">Reference proteome</keyword>
<dbReference type="InterPro" id="IPR005746">
    <property type="entry name" value="Thioredoxin"/>
</dbReference>
<protein>
    <recommendedName>
        <fullName evidence="6">Thioredoxin domain-containing protein</fullName>
    </recommendedName>
</protein>
<dbReference type="Pfam" id="PF00085">
    <property type="entry name" value="Thioredoxin"/>
    <property type="match status" value="1"/>
</dbReference>
<keyword evidence="1" id="KW-0813">Transport</keyword>
<dbReference type="GO" id="GO:0015035">
    <property type="term" value="F:protein-disulfide reductase activity"/>
    <property type="evidence" value="ECO:0007669"/>
    <property type="project" value="InterPro"/>
</dbReference>
<dbReference type="GO" id="GO:0005737">
    <property type="term" value="C:cytoplasm"/>
    <property type="evidence" value="ECO:0007669"/>
    <property type="project" value="TreeGrafter"/>
</dbReference>
<reference evidence="7" key="1">
    <citation type="journal article" date="2023" name="Nat. Commun.">
        <title>Diploid and tetraploid genomes of Acorus and the evolution of monocots.</title>
        <authorList>
            <person name="Ma L."/>
            <person name="Liu K.W."/>
            <person name="Li Z."/>
            <person name="Hsiao Y.Y."/>
            <person name="Qi Y."/>
            <person name="Fu T."/>
            <person name="Tang G.D."/>
            <person name="Zhang D."/>
            <person name="Sun W.H."/>
            <person name="Liu D.K."/>
            <person name="Li Y."/>
            <person name="Chen G.Z."/>
            <person name="Liu X.D."/>
            <person name="Liao X.Y."/>
            <person name="Jiang Y.T."/>
            <person name="Yu X."/>
            <person name="Hao Y."/>
            <person name="Huang J."/>
            <person name="Zhao X.W."/>
            <person name="Ke S."/>
            <person name="Chen Y.Y."/>
            <person name="Wu W.L."/>
            <person name="Hsu J.L."/>
            <person name="Lin Y.F."/>
            <person name="Huang M.D."/>
            <person name="Li C.Y."/>
            <person name="Huang L."/>
            <person name="Wang Z.W."/>
            <person name="Zhao X."/>
            <person name="Zhong W.Y."/>
            <person name="Peng D.H."/>
            <person name="Ahmad S."/>
            <person name="Lan S."/>
            <person name="Zhang J.S."/>
            <person name="Tsai W.C."/>
            <person name="Van de Peer Y."/>
            <person name="Liu Z.J."/>
        </authorList>
    </citation>
    <scope>NUCLEOTIDE SEQUENCE</scope>
    <source>
        <strain evidence="7">CP</strain>
    </source>
</reference>
<dbReference type="InterPro" id="IPR036249">
    <property type="entry name" value="Thioredoxin-like_sf"/>
</dbReference>
<comment type="caution">
    <text evidence="7">The sequence shown here is derived from an EMBL/GenBank/DDBJ whole genome shotgun (WGS) entry which is preliminary data.</text>
</comment>